<evidence type="ECO:0000313" key="4">
    <source>
        <dbReference type="Proteomes" id="UP000231960"/>
    </source>
</evidence>
<keyword evidence="1 2" id="KW-0732">Signal</keyword>
<protein>
    <recommendedName>
        <fullName evidence="5">Outer membrane lipoprotein carrier protein LolA</fullName>
    </recommendedName>
</protein>
<dbReference type="InterPro" id="IPR029046">
    <property type="entry name" value="LolA/LolB/LppX"/>
</dbReference>
<organism evidence="3 4">
    <name type="scientific">Avrilella dinanensis</name>
    <dbReference type="NCBI Taxonomy" id="2008672"/>
    <lineage>
        <taxon>Bacteria</taxon>
        <taxon>Pseudomonadati</taxon>
        <taxon>Bacteroidota</taxon>
        <taxon>Flavobacteriia</taxon>
        <taxon>Flavobacteriales</taxon>
        <taxon>Flavobacteriaceae</taxon>
        <taxon>Avrilella</taxon>
    </lineage>
</organism>
<evidence type="ECO:0000313" key="3">
    <source>
        <dbReference type="EMBL" id="PJR03844.1"/>
    </source>
</evidence>
<dbReference type="Gene3D" id="2.50.20.10">
    <property type="entry name" value="Lipoprotein localisation LolA/LolB/LppX"/>
    <property type="match status" value="1"/>
</dbReference>
<reference evidence="3 4" key="1">
    <citation type="submission" date="2017-06" db="EMBL/GenBank/DDBJ databases">
        <title>Description of Avrilella dinanensis gen. nov. sp. nov.</title>
        <authorList>
            <person name="Leyer C."/>
            <person name="Sassi M."/>
            <person name="Minet J."/>
            <person name="Kayal S."/>
            <person name="Cattoir V."/>
        </authorList>
    </citation>
    <scope>NUCLEOTIDE SEQUENCE [LARGE SCALE GENOMIC DNA]</scope>
    <source>
        <strain evidence="3 4">UR159</strain>
    </source>
</reference>
<gene>
    <name evidence="3" type="ORF">CDL10_04385</name>
</gene>
<dbReference type="InterPro" id="IPR004564">
    <property type="entry name" value="OM_lipoprot_carrier_LolA-like"/>
</dbReference>
<dbReference type="EMBL" id="NIPO01000001">
    <property type="protein sequence ID" value="PJR03844.1"/>
    <property type="molecule type" value="Genomic_DNA"/>
</dbReference>
<dbReference type="Proteomes" id="UP000231960">
    <property type="component" value="Unassembled WGS sequence"/>
</dbReference>
<evidence type="ECO:0008006" key="5">
    <source>
        <dbReference type="Google" id="ProtNLM"/>
    </source>
</evidence>
<dbReference type="AlphaFoldDB" id="A0A2M9R4Q6"/>
<name>A0A2M9R4Q6_9FLAO</name>
<accession>A0A2M9R4Q6</accession>
<keyword evidence="4" id="KW-1185">Reference proteome</keyword>
<feature type="chain" id="PRO_5014974385" description="Outer membrane lipoprotein carrier protein LolA" evidence="2">
    <location>
        <begin position="25"/>
        <end position="214"/>
    </location>
</feature>
<evidence type="ECO:0000256" key="2">
    <source>
        <dbReference type="SAM" id="SignalP"/>
    </source>
</evidence>
<dbReference type="CDD" id="cd16325">
    <property type="entry name" value="LolA"/>
    <property type="match status" value="1"/>
</dbReference>
<comment type="caution">
    <text evidence="3">The sequence shown here is derived from an EMBL/GenBank/DDBJ whole genome shotgun (WGS) entry which is preliminary data.</text>
</comment>
<proteinExistence type="predicted"/>
<evidence type="ECO:0000256" key="1">
    <source>
        <dbReference type="ARBA" id="ARBA00022729"/>
    </source>
</evidence>
<sequence length="214" mass="24920">MKFSSMKKYFLFILALMSIHIAQAQTSEKAMKLYEQSKNKINSLKDYSFTFTFQSDENFFDGLIKVKGQKFNIKLDGLSMIYDGKKTYNINPQDKEVNIYNQSEDMGIMTPSTLLSYFKTSEYNFQWDIEQQLGDGRKIQFIKLTPKSGTKTKNSGLIGIDTKTNMVYKIIEIDAFQSRNTLTINSFKSNQNMPDTEFQFKKSDYPGYYVYEVD</sequence>
<feature type="signal peptide" evidence="2">
    <location>
        <begin position="1"/>
        <end position="24"/>
    </location>
</feature>
<dbReference type="Pfam" id="PF03548">
    <property type="entry name" value="LolA"/>
    <property type="match status" value="1"/>
</dbReference>
<dbReference type="SUPFAM" id="SSF89392">
    <property type="entry name" value="Prokaryotic lipoproteins and lipoprotein localization factors"/>
    <property type="match status" value="1"/>
</dbReference>
<dbReference type="OrthoDB" id="1491557at2"/>